<keyword evidence="1" id="KW-0812">Transmembrane</keyword>
<dbReference type="AlphaFoldDB" id="S9TH34"/>
<sequence>MLLLLYKAPFYTLFFSLFLSILFPFFLLKESSSSFFFLTSVFARHDMSYYGEAARVERCPPQTAALYEDGGAVRHKGAYTIASSSFRPCATHDSEPDDLWSRCHVTDELEVFFHTSAPDAIRMRTGIRMKSKAPNFYRMVCGNVEELRSLNREFTLPIHARMVLSSDFSHHSVTPRGGEQGAALDGTTINDGALLASAFPTIALLVCVGPFKELFLLVLTPHAPPTKKGEPVLSYRAVLRRASASARIVLVAPCGDGVYTLCPALERCAGDMVCCGGSYLSLASARPSRQLRPLLLSARLDGALFHSKRRAHDLVGTPCTYGTCLMSTDGQEALRPPRLPHAAPRACSVWCRWLGLPLSSLPRTGRRGSG</sequence>
<evidence type="ECO:0000313" key="2">
    <source>
        <dbReference type="EMBL" id="EPY17382.1"/>
    </source>
</evidence>
<organism evidence="2 3">
    <name type="scientific">Strigomonas culicis</name>
    <dbReference type="NCBI Taxonomy" id="28005"/>
    <lineage>
        <taxon>Eukaryota</taxon>
        <taxon>Discoba</taxon>
        <taxon>Euglenozoa</taxon>
        <taxon>Kinetoplastea</taxon>
        <taxon>Metakinetoplastina</taxon>
        <taxon>Trypanosomatida</taxon>
        <taxon>Trypanosomatidae</taxon>
        <taxon>Strigomonadinae</taxon>
        <taxon>Strigomonas</taxon>
    </lineage>
</organism>
<keyword evidence="1" id="KW-1133">Transmembrane helix</keyword>
<reference evidence="2 3" key="1">
    <citation type="journal article" date="2013" name="PLoS ONE">
        <title>Predicting the Proteins of Angomonas deanei, Strigomonas culicis and Their Respective Endosymbionts Reveals New Aspects of the Trypanosomatidae Family.</title>
        <authorList>
            <person name="Motta M.C."/>
            <person name="Martins A.C."/>
            <person name="de Souza S.S."/>
            <person name="Catta-Preta C.M."/>
            <person name="Silva R."/>
            <person name="Klein C.C."/>
            <person name="de Almeida L.G."/>
            <person name="de Lima Cunha O."/>
            <person name="Ciapina L.P."/>
            <person name="Brocchi M."/>
            <person name="Colabardini A.C."/>
            <person name="de Araujo Lima B."/>
            <person name="Machado C.R."/>
            <person name="de Almeida Soares C.M."/>
            <person name="Probst C.M."/>
            <person name="de Menezes C.B."/>
            <person name="Thompson C.E."/>
            <person name="Bartholomeu D.C."/>
            <person name="Gradia D.F."/>
            <person name="Pavoni D.P."/>
            <person name="Grisard E.C."/>
            <person name="Fantinatti-Garboggini F."/>
            <person name="Marchini F.K."/>
            <person name="Rodrigues-Luiz G.F."/>
            <person name="Wagner G."/>
            <person name="Goldman G.H."/>
            <person name="Fietto J.L."/>
            <person name="Elias M.C."/>
            <person name="Goldman M.H."/>
            <person name="Sagot M.F."/>
            <person name="Pereira M."/>
            <person name="Stoco P.H."/>
            <person name="de Mendonca-Neto R.P."/>
            <person name="Teixeira S.M."/>
            <person name="Maciel T.E."/>
            <person name="de Oliveira Mendes T.A."/>
            <person name="Urmenyi T.P."/>
            <person name="de Souza W."/>
            <person name="Schenkman S."/>
            <person name="de Vasconcelos A.T."/>
        </authorList>
    </citation>
    <scope>NUCLEOTIDE SEQUENCE [LARGE SCALE GENOMIC DNA]</scope>
</reference>
<gene>
    <name evidence="2" type="ORF">STCU_10652</name>
</gene>
<evidence type="ECO:0000256" key="1">
    <source>
        <dbReference type="SAM" id="Phobius"/>
    </source>
</evidence>
<keyword evidence="3" id="KW-1185">Reference proteome</keyword>
<dbReference type="Proteomes" id="UP000015354">
    <property type="component" value="Unassembled WGS sequence"/>
</dbReference>
<name>S9TH34_9TRYP</name>
<keyword evidence="1" id="KW-0472">Membrane</keyword>
<proteinExistence type="predicted"/>
<evidence type="ECO:0008006" key="4">
    <source>
        <dbReference type="Google" id="ProtNLM"/>
    </source>
</evidence>
<dbReference type="EMBL" id="ATMH01010510">
    <property type="protein sequence ID" value="EPY17382.1"/>
    <property type="molecule type" value="Genomic_DNA"/>
</dbReference>
<evidence type="ECO:0000313" key="3">
    <source>
        <dbReference type="Proteomes" id="UP000015354"/>
    </source>
</evidence>
<feature type="transmembrane region" description="Helical" evidence="1">
    <location>
        <begin position="6"/>
        <end position="28"/>
    </location>
</feature>
<protein>
    <recommendedName>
        <fullName evidence="4">Transmembrane protein</fullName>
    </recommendedName>
</protein>
<comment type="caution">
    <text evidence="2">The sequence shown here is derived from an EMBL/GenBank/DDBJ whole genome shotgun (WGS) entry which is preliminary data.</text>
</comment>
<accession>S9TH34</accession>